<dbReference type="InterPro" id="IPR046357">
    <property type="entry name" value="PPIase_dom_sf"/>
</dbReference>
<protein>
    <recommendedName>
        <fullName evidence="3">peptidylprolyl isomerase</fullName>
        <ecNumber evidence="3">5.2.1.8</ecNumber>
    </recommendedName>
</protein>
<dbReference type="Gene3D" id="3.10.50.40">
    <property type="match status" value="1"/>
</dbReference>
<dbReference type="RefSeq" id="WP_189356289.1">
    <property type="nucleotide sequence ID" value="NZ_BMYU01000002.1"/>
</dbReference>
<evidence type="ECO:0000256" key="3">
    <source>
        <dbReference type="ARBA" id="ARBA00013194"/>
    </source>
</evidence>
<comment type="caution">
    <text evidence="8">The sequence shown here is derived from an EMBL/GenBank/DDBJ whole genome shotgun (WGS) entry which is preliminary data.</text>
</comment>
<name>A0ABQ2XX96_9BURK</name>
<evidence type="ECO:0000259" key="7">
    <source>
        <dbReference type="PROSITE" id="PS50198"/>
    </source>
</evidence>
<feature type="chain" id="PRO_5047045423" description="peptidylprolyl isomerase" evidence="6">
    <location>
        <begin position="36"/>
        <end position="453"/>
    </location>
</feature>
<keyword evidence="4 5" id="KW-0697">Rotamase</keyword>
<accession>A0ABQ2XX96</accession>
<evidence type="ECO:0000256" key="4">
    <source>
        <dbReference type="ARBA" id="ARBA00023110"/>
    </source>
</evidence>
<proteinExistence type="inferred from homology"/>
<dbReference type="InterPro" id="IPR000297">
    <property type="entry name" value="PPIase_PpiC"/>
</dbReference>
<evidence type="ECO:0000256" key="6">
    <source>
        <dbReference type="SAM" id="SignalP"/>
    </source>
</evidence>
<dbReference type="PROSITE" id="PS50198">
    <property type="entry name" value="PPIC_PPIASE_2"/>
    <property type="match status" value="1"/>
</dbReference>
<sequence>MFRLRNRIFTQTKQLTNCLLLAGSLLCLGLPDSSAALPQQTALTRSQGQPLSPLTLEVMTRLRQQQDKQITETAVLEELLTQKHLLAKNAARFDQYDVYAGARRVGFDPSVASDDQLAAALRSVYQTQIEASLKALPGGSLQGKVSAEASLTANDWQQLLGSAGQVIAEYRFNDKQLAQAKQWVLLRSPLAPDGVITLADVYARQNVQGRVAIFNRDNHFVRQQAWLMLGQLYVRQWAEQQFGQAAVNDLREALRTQNKVQAVMALHGIGADIDSESPVLNQLAKQVSQREIQAYYREHKAEFRRIAWITARHLRVPDQATADKVLQAARSGQDFATLARRYSIAPDAVSGGDLGKILHEGKLSWLQELAMMQEPGVVSPPFRAAVAANEHAYYEILLVSQREYGYQPENSETVRYQASRAIAQQKAVQQMQRMQQEARLAAQHDIRRNGDKS</sequence>
<keyword evidence="9" id="KW-1185">Reference proteome</keyword>
<dbReference type="PANTHER" id="PTHR47245:SF2">
    <property type="entry name" value="PEPTIDYL-PROLYL CIS-TRANS ISOMERASE HP_0175-RELATED"/>
    <property type="match status" value="1"/>
</dbReference>
<dbReference type="Pfam" id="PF13145">
    <property type="entry name" value="Rotamase_2"/>
    <property type="match status" value="1"/>
</dbReference>
<evidence type="ECO:0000256" key="5">
    <source>
        <dbReference type="PROSITE-ProRule" id="PRU00278"/>
    </source>
</evidence>
<keyword evidence="5" id="KW-0413">Isomerase</keyword>
<evidence type="ECO:0000313" key="9">
    <source>
        <dbReference type="Proteomes" id="UP000653343"/>
    </source>
</evidence>
<evidence type="ECO:0000313" key="8">
    <source>
        <dbReference type="EMBL" id="GGX36907.1"/>
    </source>
</evidence>
<gene>
    <name evidence="8" type="ORF">GCM10010946_13620</name>
</gene>
<dbReference type="Proteomes" id="UP000653343">
    <property type="component" value="Unassembled WGS sequence"/>
</dbReference>
<feature type="domain" description="PpiC" evidence="7">
    <location>
        <begin position="306"/>
        <end position="384"/>
    </location>
</feature>
<dbReference type="SUPFAM" id="SSF54534">
    <property type="entry name" value="FKBP-like"/>
    <property type="match status" value="1"/>
</dbReference>
<evidence type="ECO:0000256" key="2">
    <source>
        <dbReference type="ARBA" id="ARBA00007656"/>
    </source>
</evidence>
<keyword evidence="6" id="KW-0732">Signal</keyword>
<dbReference type="PANTHER" id="PTHR47245">
    <property type="entry name" value="PEPTIDYLPROLYL ISOMERASE"/>
    <property type="match status" value="1"/>
</dbReference>
<feature type="signal peptide" evidence="6">
    <location>
        <begin position="1"/>
        <end position="35"/>
    </location>
</feature>
<organism evidence="8 9">
    <name type="scientific">Undibacterium squillarum</name>
    <dbReference type="NCBI Taxonomy" id="1131567"/>
    <lineage>
        <taxon>Bacteria</taxon>
        <taxon>Pseudomonadati</taxon>
        <taxon>Pseudomonadota</taxon>
        <taxon>Betaproteobacteria</taxon>
        <taxon>Burkholderiales</taxon>
        <taxon>Oxalobacteraceae</taxon>
        <taxon>Undibacterium</taxon>
    </lineage>
</organism>
<comment type="similarity">
    <text evidence="2">Belongs to the PpiC/parvulin rotamase family.</text>
</comment>
<dbReference type="EC" id="5.2.1.8" evidence="3"/>
<dbReference type="InterPro" id="IPR050245">
    <property type="entry name" value="PrsA_foldase"/>
</dbReference>
<dbReference type="EMBL" id="BMYU01000002">
    <property type="protein sequence ID" value="GGX36907.1"/>
    <property type="molecule type" value="Genomic_DNA"/>
</dbReference>
<comment type="catalytic activity">
    <reaction evidence="1">
        <text>[protein]-peptidylproline (omega=180) = [protein]-peptidylproline (omega=0)</text>
        <dbReference type="Rhea" id="RHEA:16237"/>
        <dbReference type="Rhea" id="RHEA-COMP:10747"/>
        <dbReference type="Rhea" id="RHEA-COMP:10748"/>
        <dbReference type="ChEBI" id="CHEBI:83833"/>
        <dbReference type="ChEBI" id="CHEBI:83834"/>
        <dbReference type="EC" id="5.2.1.8"/>
    </reaction>
</comment>
<reference evidence="9" key="1">
    <citation type="journal article" date="2019" name="Int. J. Syst. Evol. Microbiol.">
        <title>The Global Catalogue of Microorganisms (GCM) 10K type strain sequencing project: providing services to taxonomists for standard genome sequencing and annotation.</title>
        <authorList>
            <consortium name="The Broad Institute Genomics Platform"/>
            <consortium name="The Broad Institute Genome Sequencing Center for Infectious Disease"/>
            <person name="Wu L."/>
            <person name="Ma J."/>
        </authorList>
    </citation>
    <scope>NUCLEOTIDE SEQUENCE [LARGE SCALE GENOMIC DNA]</scope>
    <source>
        <strain evidence="9">KCTC 23917</strain>
    </source>
</reference>
<evidence type="ECO:0000256" key="1">
    <source>
        <dbReference type="ARBA" id="ARBA00000971"/>
    </source>
</evidence>